<evidence type="ECO:0000256" key="10">
    <source>
        <dbReference type="SAM" id="SignalP"/>
    </source>
</evidence>
<dbReference type="SUPFAM" id="SSF53706">
    <property type="entry name" value="Formate dehydrogenase/DMSO reductase, domains 1-3"/>
    <property type="match status" value="1"/>
</dbReference>
<dbReference type="GO" id="GO:0051536">
    <property type="term" value="F:iron-sulfur cluster binding"/>
    <property type="evidence" value="ECO:0007669"/>
    <property type="project" value="UniProtKB-KW"/>
</dbReference>
<dbReference type="InterPro" id="IPR006657">
    <property type="entry name" value="MoPterin_dinucl-bd_dom"/>
</dbReference>
<reference evidence="12 13" key="1">
    <citation type="submission" date="2019-04" db="EMBL/GenBank/DDBJ databases">
        <title>Microbes associate with the intestines of laboratory mice.</title>
        <authorList>
            <person name="Navarre W."/>
            <person name="Wong E."/>
            <person name="Huang K.C."/>
            <person name="Tropini C."/>
            <person name="Ng K."/>
            <person name="Yu B."/>
        </authorList>
    </citation>
    <scope>NUCLEOTIDE SEQUENCE [LARGE SCALE GENOMIC DNA]</scope>
    <source>
        <strain evidence="12 13">NM48_B13</strain>
    </source>
</reference>
<feature type="region of interest" description="Disordered" evidence="9">
    <location>
        <begin position="908"/>
        <end position="952"/>
    </location>
</feature>
<dbReference type="AlphaFoldDB" id="A0A4T9TDL1"/>
<feature type="chain" id="PRO_5039464614" evidence="10">
    <location>
        <begin position="26"/>
        <end position="952"/>
    </location>
</feature>
<dbReference type="PANTHER" id="PTHR43742">
    <property type="entry name" value="TRIMETHYLAMINE-N-OXIDE REDUCTASE"/>
    <property type="match status" value="1"/>
</dbReference>
<evidence type="ECO:0000256" key="7">
    <source>
        <dbReference type="ARBA" id="ARBA00023004"/>
    </source>
</evidence>
<dbReference type="Gene3D" id="3.40.50.740">
    <property type="match status" value="2"/>
</dbReference>
<comment type="similarity">
    <text evidence="2">Belongs to the prokaryotic molybdopterin-containing oxidoreductase family.</text>
</comment>
<evidence type="ECO:0000256" key="4">
    <source>
        <dbReference type="ARBA" id="ARBA00022723"/>
    </source>
</evidence>
<dbReference type="Pfam" id="PF00384">
    <property type="entry name" value="Molybdopterin"/>
    <property type="match status" value="1"/>
</dbReference>
<feature type="domain" description="4Fe-4S Mo/W bis-MGD-type" evidence="11">
    <location>
        <begin position="45"/>
        <end position="100"/>
    </location>
</feature>
<gene>
    <name evidence="12" type="ORF">E5982_07420</name>
</gene>
<keyword evidence="3" id="KW-0500">Molybdenum</keyword>
<comment type="cofactor">
    <cofactor evidence="1">
        <name>Mo-bis(molybdopterin guanine dinucleotide)</name>
        <dbReference type="ChEBI" id="CHEBI:60539"/>
    </cofactor>
</comment>
<keyword evidence="4" id="KW-0479">Metal-binding</keyword>
<dbReference type="Gene3D" id="2.40.40.20">
    <property type="match status" value="1"/>
</dbReference>
<dbReference type="RefSeq" id="WP_136845972.1">
    <property type="nucleotide sequence ID" value="NZ_SSTM01000004.1"/>
</dbReference>
<protein>
    <submittedName>
        <fullName evidence="12">Molybdopterin dinucleotide-binding protein</fullName>
    </submittedName>
</protein>
<evidence type="ECO:0000256" key="1">
    <source>
        <dbReference type="ARBA" id="ARBA00001942"/>
    </source>
</evidence>
<dbReference type="InterPro" id="IPR009010">
    <property type="entry name" value="Asp_de-COase-like_dom_sf"/>
</dbReference>
<dbReference type="SMART" id="SM00926">
    <property type="entry name" value="Molybdop_Fe4S4"/>
    <property type="match status" value="1"/>
</dbReference>
<keyword evidence="6" id="KW-0560">Oxidoreductase</keyword>
<evidence type="ECO:0000256" key="8">
    <source>
        <dbReference type="ARBA" id="ARBA00023014"/>
    </source>
</evidence>
<sequence length="952" mass="105914">MSTLTMTRRSLIKASALFGAIAVVAGPKPMQALAAADGPSAPTEVKRVRSCCRACGKMECGVWVTVENGRAVKVEGDESAWHSRGNCCSKSQSSLQAAYHPDRLKHPLKRTNPKGEDPGWQRIGWDEAFRTIGDKVNETIAKYGGQSIFSMIGTSRIWSMSGGNAMTYYFESPNVHYASQICKGPRFVGTRISSYDGMFWLATTEMPRVYVQWGGASEISNYDDSCRSTVDAASSADTHIIVDPRMTGMGKESDIWCPVRPGTDGAMALSWANVIIENELYDDLYVKRWTNGPFLYCADIEPTGFETKAPSTRMFEVKTRLLKESDIKDGGSPKRFMIWDNLLEAQGKSGNDCLTFYDVDLGNFEGEGPWTPQTQGKQSEQYAPGAVPGFLPDPVQFSPEKDPALYGEFEVTLKSGASAKVVPVWQLYAERCAEYAPEKAEGITGVPAETIRKAALAYGQRLDPSTGYGNGGIQYMLAIEHSGNAVQNVRCFDSLVGITGNFDTPGGNRGGTKGGWGSQFTPGGKMNPPEITEKILGKDQFPLLYPWLGMFSDARTVLEAIETGKPYGMHLCMLSSGDHMNMVNASYAWEQLKKLDFMFASELWHAPTSQLSDILLPVHHWLEVDCVRISQGATSVEGATCRAIEPPSDTMWDIDIYTNVVKAMGKEWLSTAESDYPTGEEQLSETTKKAYGMTWQEFRQHFQDNGWTDCKEKYPDTWGTYRRYETGQYMAGSPGFWTPTQKQEIWSTVLETYMPDSGFELPSYKEPPHSPIADPELCQEYPYVMTTGRRIPVYFHNEHRQLPWCREQWPVPRVEINPEDAAELGINQGDWVWIESKWGKVRQTADLYYGIDKGVINCEHQWWLPEFSSPSKGFELVNVNCLMDKDAQCPIGGATNIRAVPVKLYKATPENSPNGNPTPCDIDGTPMISTPDDPRLKAWLPGGTGTDQHYED</sequence>
<keyword evidence="13" id="KW-1185">Reference proteome</keyword>
<dbReference type="Proteomes" id="UP000309454">
    <property type="component" value="Unassembled WGS sequence"/>
</dbReference>
<evidence type="ECO:0000256" key="3">
    <source>
        <dbReference type="ARBA" id="ARBA00022505"/>
    </source>
</evidence>
<dbReference type="PANTHER" id="PTHR43742:SF6">
    <property type="entry name" value="OXIDOREDUCTASE YYAE-RELATED"/>
    <property type="match status" value="1"/>
</dbReference>
<evidence type="ECO:0000256" key="9">
    <source>
        <dbReference type="SAM" id="MobiDB-lite"/>
    </source>
</evidence>
<dbReference type="CDD" id="cd02781">
    <property type="entry name" value="MopB_CT_Acetylene-hydratase"/>
    <property type="match status" value="1"/>
</dbReference>
<comment type="caution">
    <text evidence="12">The sequence shown here is derived from an EMBL/GenBank/DDBJ whole genome shotgun (WGS) entry which is preliminary data.</text>
</comment>
<dbReference type="InterPro" id="IPR037949">
    <property type="entry name" value="MopB_CT_Acetylene-hydratase"/>
</dbReference>
<dbReference type="Pfam" id="PF04879">
    <property type="entry name" value="Molybdop_Fe4S4"/>
    <property type="match status" value="1"/>
</dbReference>
<organism evidence="12 13">
    <name type="scientific">Parvibacter caecicola</name>
    <dbReference type="NCBI Taxonomy" id="747645"/>
    <lineage>
        <taxon>Bacteria</taxon>
        <taxon>Bacillati</taxon>
        <taxon>Actinomycetota</taxon>
        <taxon>Coriobacteriia</taxon>
        <taxon>Coriobacteriales</taxon>
        <taxon>Coriobacteriaceae</taxon>
        <taxon>Parvibacter</taxon>
    </lineage>
</organism>
<dbReference type="InterPro" id="IPR050612">
    <property type="entry name" value="Prok_Mopterin_Oxidored"/>
</dbReference>
<dbReference type="GO" id="GO:0046872">
    <property type="term" value="F:metal ion binding"/>
    <property type="evidence" value="ECO:0007669"/>
    <property type="project" value="UniProtKB-KW"/>
</dbReference>
<dbReference type="OrthoDB" id="3172748at2"/>
<evidence type="ECO:0000256" key="5">
    <source>
        <dbReference type="ARBA" id="ARBA00022729"/>
    </source>
</evidence>
<dbReference type="GO" id="GO:0016491">
    <property type="term" value="F:oxidoreductase activity"/>
    <property type="evidence" value="ECO:0007669"/>
    <property type="project" value="UniProtKB-KW"/>
</dbReference>
<dbReference type="PROSITE" id="PS00932">
    <property type="entry name" value="MOLYBDOPTERIN_PROK_3"/>
    <property type="match status" value="1"/>
</dbReference>
<evidence type="ECO:0000259" key="11">
    <source>
        <dbReference type="SMART" id="SM00926"/>
    </source>
</evidence>
<dbReference type="Gene3D" id="2.20.25.90">
    <property type="entry name" value="ADC-like domains"/>
    <property type="match status" value="1"/>
</dbReference>
<evidence type="ECO:0000313" key="13">
    <source>
        <dbReference type="Proteomes" id="UP000309454"/>
    </source>
</evidence>
<dbReference type="InterPro" id="IPR006656">
    <property type="entry name" value="Mopterin_OxRdtase"/>
</dbReference>
<keyword evidence="7" id="KW-0408">Iron</keyword>
<name>A0A4T9TDL1_9ACTN</name>
<accession>A0A4T9TDL1</accession>
<dbReference type="Gene3D" id="3.40.228.10">
    <property type="entry name" value="Dimethylsulfoxide Reductase, domain 2"/>
    <property type="match status" value="2"/>
</dbReference>
<evidence type="ECO:0000256" key="2">
    <source>
        <dbReference type="ARBA" id="ARBA00010312"/>
    </source>
</evidence>
<evidence type="ECO:0000313" key="12">
    <source>
        <dbReference type="EMBL" id="TJW10359.1"/>
    </source>
</evidence>
<dbReference type="GO" id="GO:0018818">
    <property type="term" value="F:acetylene hydratase activity"/>
    <property type="evidence" value="ECO:0007669"/>
    <property type="project" value="InterPro"/>
</dbReference>
<keyword evidence="5 10" id="KW-0732">Signal</keyword>
<dbReference type="SUPFAM" id="SSF50692">
    <property type="entry name" value="ADC-like"/>
    <property type="match status" value="1"/>
</dbReference>
<dbReference type="EMBL" id="SSTM01000004">
    <property type="protein sequence ID" value="TJW10359.1"/>
    <property type="molecule type" value="Genomic_DNA"/>
</dbReference>
<feature type="signal peptide" evidence="10">
    <location>
        <begin position="1"/>
        <end position="25"/>
    </location>
</feature>
<evidence type="ECO:0000256" key="6">
    <source>
        <dbReference type="ARBA" id="ARBA00023002"/>
    </source>
</evidence>
<dbReference type="InterPro" id="IPR006655">
    <property type="entry name" value="Mopterin_OxRdtase_prok_CS"/>
</dbReference>
<dbReference type="GO" id="GO:0043546">
    <property type="term" value="F:molybdopterin cofactor binding"/>
    <property type="evidence" value="ECO:0007669"/>
    <property type="project" value="InterPro"/>
</dbReference>
<dbReference type="InterPro" id="IPR006963">
    <property type="entry name" value="Mopterin_OxRdtase_4Fe-4S_dom"/>
</dbReference>
<dbReference type="InterPro" id="IPR006311">
    <property type="entry name" value="TAT_signal"/>
</dbReference>
<proteinExistence type="inferred from homology"/>
<keyword evidence="8" id="KW-0411">Iron-sulfur</keyword>
<dbReference type="Pfam" id="PF01568">
    <property type="entry name" value="Molydop_binding"/>
    <property type="match status" value="1"/>
</dbReference>
<dbReference type="PROSITE" id="PS51318">
    <property type="entry name" value="TAT"/>
    <property type="match status" value="1"/>
</dbReference>